<dbReference type="SMART" id="SM00326">
    <property type="entry name" value="SH3"/>
    <property type="match status" value="1"/>
</dbReference>
<feature type="domain" description="SH3" evidence="5">
    <location>
        <begin position="1"/>
        <end position="61"/>
    </location>
</feature>
<sequence length="285" mass="32786">MEIYEAKYDFCDDCGESLLSFNKGEKFLVTNKSDGGWWAAQNLSSNEIGYIPSAYVEHNNNSYERFTKLGITPSTSRATSFQVFTFDTVMSVVAQSPEENLQLRTFKQEFYFFFKCTAVIDPLTLDHMDVSSKQEKIKMDALCELTAKIQQNPHPGRNHPKYPKEDYLGDGKQTPPTTPELKRTVIPHSASKEQDELRKDLKFSQQRGIQLGRPELMKTWEKFEHKKSAKAEKGKSSVDSELESRFRSISQKQEDFEKQKETEATKPEFMRVSLKKSSREVEATS</sequence>
<gene>
    <name evidence="6" type="ORF">pdam_00014327</name>
</gene>
<dbReference type="Pfam" id="PF00018">
    <property type="entry name" value="SH3_1"/>
    <property type="match status" value="1"/>
</dbReference>
<dbReference type="PANTHER" id="PTHR16768:SF5">
    <property type="entry name" value="FI14214P"/>
    <property type="match status" value="1"/>
</dbReference>
<dbReference type="InterPro" id="IPR001452">
    <property type="entry name" value="SH3_domain"/>
</dbReference>
<evidence type="ECO:0000256" key="1">
    <source>
        <dbReference type="ARBA" id="ARBA00022443"/>
    </source>
</evidence>
<dbReference type="AlphaFoldDB" id="A0A3M6U506"/>
<comment type="caution">
    <text evidence="6">The sequence shown here is derived from an EMBL/GenBank/DDBJ whole genome shotgun (WGS) entry which is preliminary data.</text>
</comment>
<dbReference type="Pfam" id="PF06625">
    <property type="entry name" value="DUF1151"/>
    <property type="match status" value="1"/>
</dbReference>
<dbReference type="PRINTS" id="PR00452">
    <property type="entry name" value="SH3DOMAIN"/>
</dbReference>
<keyword evidence="2" id="KW-0175">Coiled coil</keyword>
<keyword evidence="1 3" id="KW-0728">SH3 domain</keyword>
<dbReference type="Proteomes" id="UP000275408">
    <property type="component" value="Unassembled WGS sequence"/>
</dbReference>
<keyword evidence="7" id="KW-1185">Reference proteome</keyword>
<evidence type="ECO:0000256" key="3">
    <source>
        <dbReference type="PROSITE-ProRule" id="PRU00192"/>
    </source>
</evidence>
<dbReference type="InterPro" id="IPR036028">
    <property type="entry name" value="SH3-like_dom_sf"/>
</dbReference>
<feature type="region of interest" description="Disordered" evidence="4">
    <location>
        <begin position="148"/>
        <end position="208"/>
    </location>
</feature>
<protein>
    <recommendedName>
        <fullName evidence="5">SH3 domain-containing protein</fullName>
    </recommendedName>
</protein>
<evidence type="ECO:0000256" key="2">
    <source>
        <dbReference type="ARBA" id="ARBA00023054"/>
    </source>
</evidence>
<dbReference type="PANTHER" id="PTHR16768">
    <property type="entry name" value="DOWN REGULATED IN RENAL CARCINOMA 1/TU3A"/>
    <property type="match status" value="1"/>
</dbReference>
<reference evidence="6 7" key="1">
    <citation type="journal article" date="2018" name="Sci. Rep.">
        <title>Comparative analysis of the Pocillopora damicornis genome highlights role of immune system in coral evolution.</title>
        <authorList>
            <person name="Cunning R."/>
            <person name="Bay R.A."/>
            <person name="Gillette P."/>
            <person name="Baker A.C."/>
            <person name="Traylor-Knowles N."/>
        </authorList>
    </citation>
    <scope>NUCLEOTIDE SEQUENCE [LARGE SCALE GENOMIC DNA]</scope>
    <source>
        <strain evidence="6">RSMAS</strain>
        <tissue evidence="6">Whole animal</tissue>
    </source>
</reference>
<evidence type="ECO:0000313" key="6">
    <source>
        <dbReference type="EMBL" id="RMX48676.1"/>
    </source>
</evidence>
<dbReference type="Gene3D" id="2.30.30.40">
    <property type="entry name" value="SH3 Domains"/>
    <property type="match status" value="1"/>
</dbReference>
<dbReference type="OrthoDB" id="5963205at2759"/>
<feature type="compositionally biased region" description="Basic and acidic residues" evidence="4">
    <location>
        <begin position="224"/>
        <end position="269"/>
    </location>
</feature>
<evidence type="ECO:0000256" key="4">
    <source>
        <dbReference type="SAM" id="MobiDB-lite"/>
    </source>
</evidence>
<feature type="region of interest" description="Disordered" evidence="4">
    <location>
        <begin position="224"/>
        <end position="285"/>
    </location>
</feature>
<dbReference type="SUPFAM" id="SSF50044">
    <property type="entry name" value="SH3-domain"/>
    <property type="match status" value="1"/>
</dbReference>
<proteinExistence type="predicted"/>
<evidence type="ECO:0000313" key="7">
    <source>
        <dbReference type="Proteomes" id="UP000275408"/>
    </source>
</evidence>
<accession>A0A3M6U506</accession>
<dbReference type="InterPro" id="IPR009533">
    <property type="entry name" value="FAM107"/>
</dbReference>
<name>A0A3M6U506_POCDA</name>
<organism evidence="6 7">
    <name type="scientific">Pocillopora damicornis</name>
    <name type="common">Cauliflower coral</name>
    <name type="synonym">Millepora damicornis</name>
    <dbReference type="NCBI Taxonomy" id="46731"/>
    <lineage>
        <taxon>Eukaryota</taxon>
        <taxon>Metazoa</taxon>
        <taxon>Cnidaria</taxon>
        <taxon>Anthozoa</taxon>
        <taxon>Hexacorallia</taxon>
        <taxon>Scleractinia</taxon>
        <taxon>Astrocoeniina</taxon>
        <taxon>Pocilloporidae</taxon>
        <taxon>Pocillopora</taxon>
    </lineage>
</organism>
<dbReference type="EMBL" id="RCHS01002240">
    <property type="protein sequence ID" value="RMX48676.1"/>
    <property type="molecule type" value="Genomic_DNA"/>
</dbReference>
<dbReference type="STRING" id="46731.A0A3M6U506"/>
<dbReference type="PROSITE" id="PS50002">
    <property type="entry name" value="SH3"/>
    <property type="match status" value="1"/>
</dbReference>
<feature type="compositionally biased region" description="Basic and acidic residues" evidence="4">
    <location>
        <begin position="190"/>
        <end position="202"/>
    </location>
</feature>
<evidence type="ECO:0000259" key="5">
    <source>
        <dbReference type="PROSITE" id="PS50002"/>
    </source>
</evidence>